<proteinExistence type="predicted"/>
<dbReference type="InterPro" id="IPR029321">
    <property type="entry name" value="INTS2"/>
</dbReference>
<dbReference type="PANTHER" id="PTHR28608">
    <property type="entry name" value="INTEGRATOR COMPLEX SUBUNIT 2"/>
    <property type="match status" value="1"/>
</dbReference>
<sequence length="211" mass="23730">MPDTFNEVCQSLISSGERHEEESFLGRARLETVEMCRIPALAVLLSLDFASCQKMIKTVKNQTQLGHGIPFISSLLLGGDFALPRSSNVARLADNTISTPLCVLPSNGRTEIYLPTFPAFVRIATAFQLLVDDIVSFLVQLRRDCLFQSCLHGSYDHRIVSSLLRQLDHEMVVDEEEKKKEAIAVSEKIKEEIVTSPEDDYPMEVDTKKER</sequence>
<dbReference type="InParanoid" id="E9GNI1"/>
<gene>
    <name evidence="1" type="ORF">DAPPUDRAFT_319996</name>
</gene>
<protein>
    <submittedName>
        <fullName evidence="1">Uncharacterized protein</fullName>
    </submittedName>
</protein>
<dbReference type="Pfam" id="PF14750">
    <property type="entry name" value="INTS2"/>
    <property type="match status" value="2"/>
</dbReference>
<dbReference type="KEGG" id="dpx:DAPPUDRAFT_319996"/>
<dbReference type="PANTHER" id="PTHR28608:SF1">
    <property type="entry name" value="INTEGRATOR COMPLEX SUBUNIT 2"/>
    <property type="match status" value="1"/>
</dbReference>
<accession>E9GNI1</accession>
<organism evidence="1 2">
    <name type="scientific">Daphnia pulex</name>
    <name type="common">Water flea</name>
    <dbReference type="NCBI Taxonomy" id="6669"/>
    <lineage>
        <taxon>Eukaryota</taxon>
        <taxon>Metazoa</taxon>
        <taxon>Ecdysozoa</taxon>
        <taxon>Arthropoda</taxon>
        <taxon>Crustacea</taxon>
        <taxon>Branchiopoda</taxon>
        <taxon>Diplostraca</taxon>
        <taxon>Cladocera</taxon>
        <taxon>Anomopoda</taxon>
        <taxon>Daphniidae</taxon>
        <taxon>Daphnia</taxon>
    </lineage>
</organism>
<name>E9GNI1_DAPPU</name>
<keyword evidence="2" id="KW-1185">Reference proteome</keyword>
<dbReference type="Proteomes" id="UP000000305">
    <property type="component" value="Unassembled WGS sequence"/>
</dbReference>
<reference evidence="1 2" key="1">
    <citation type="journal article" date="2011" name="Science">
        <title>The ecoresponsive genome of Daphnia pulex.</title>
        <authorList>
            <person name="Colbourne J.K."/>
            <person name="Pfrender M.E."/>
            <person name="Gilbert D."/>
            <person name="Thomas W.K."/>
            <person name="Tucker A."/>
            <person name="Oakley T.H."/>
            <person name="Tokishita S."/>
            <person name="Aerts A."/>
            <person name="Arnold G.J."/>
            <person name="Basu M.K."/>
            <person name="Bauer D.J."/>
            <person name="Caceres C.E."/>
            <person name="Carmel L."/>
            <person name="Casola C."/>
            <person name="Choi J.H."/>
            <person name="Detter J.C."/>
            <person name="Dong Q."/>
            <person name="Dusheyko S."/>
            <person name="Eads B.D."/>
            <person name="Frohlich T."/>
            <person name="Geiler-Samerotte K.A."/>
            <person name="Gerlach D."/>
            <person name="Hatcher P."/>
            <person name="Jogdeo S."/>
            <person name="Krijgsveld J."/>
            <person name="Kriventseva E.V."/>
            <person name="Kultz D."/>
            <person name="Laforsch C."/>
            <person name="Lindquist E."/>
            <person name="Lopez J."/>
            <person name="Manak J.R."/>
            <person name="Muller J."/>
            <person name="Pangilinan J."/>
            <person name="Patwardhan R.P."/>
            <person name="Pitluck S."/>
            <person name="Pritham E.J."/>
            <person name="Rechtsteiner A."/>
            <person name="Rho M."/>
            <person name="Rogozin I.B."/>
            <person name="Sakarya O."/>
            <person name="Salamov A."/>
            <person name="Schaack S."/>
            <person name="Shapiro H."/>
            <person name="Shiga Y."/>
            <person name="Skalitzky C."/>
            <person name="Smith Z."/>
            <person name="Souvorov A."/>
            <person name="Sung W."/>
            <person name="Tang Z."/>
            <person name="Tsuchiya D."/>
            <person name="Tu H."/>
            <person name="Vos H."/>
            <person name="Wang M."/>
            <person name="Wolf Y.I."/>
            <person name="Yamagata H."/>
            <person name="Yamada T."/>
            <person name="Ye Y."/>
            <person name="Shaw J.R."/>
            <person name="Andrews J."/>
            <person name="Crease T.J."/>
            <person name="Tang H."/>
            <person name="Lucas S.M."/>
            <person name="Robertson H.M."/>
            <person name="Bork P."/>
            <person name="Koonin E.V."/>
            <person name="Zdobnov E.M."/>
            <person name="Grigoriev I.V."/>
            <person name="Lynch M."/>
            <person name="Boore J.L."/>
        </authorList>
    </citation>
    <scope>NUCLEOTIDE SEQUENCE [LARGE SCALE GENOMIC DNA]</scope>
</reference>
<dbReference type="GO" id="GO:0032039">
    <property type="term" value="C:integrator complex"/>
    <property type="evidence" value="ECO:0007669"/>
    <property type="project" value="InterPro"/>
</dbReference>
<evidence type="ECO:0000313" key="1">
    <source>
        <dbReference type="EMBL" id="EFX78766.1"/>
    </source>
</evidence>
<dbReference type="AlphaFoldDB" id="E9GNI1"/>
<dbReference type="HOGENOM" id="CLU_1305989_0_0_1"/>
<dbReference type="EMBL" id="GL732555">
    <property type="protein sequence ID" value="EFX78766.1"/>
    <property type="molecule type" value="Genomic_DNA"/>
</dbReference>
<evidence type="ECO:0000313" key="2">
    <source>
        <dbReference type="Proteomes" id="UP000000305"/>
    </source>
</evidence>
<dbReference type="STRING" id="6669.E9GNI1"/>